<dbReference type="STRING" id="1232683.ADIMK_0898"/>
<dbReference type="SMART" id="SM00304">
    <property type="entry name" value="HAMP"/>
    <property type="match status" value="1"/>
</dbReference>
<dbReference type="Proteomes" id="UP000028252">
    <property type="component" value="Unassembled WGS sequence"/>
</dbReference>
<dbReference type="AlphaFoldDB" id="A0A081G341"/>
<evidence type="ECO:0000256" key="3">
    <source>
        <dbReference type="ARBA" id="ARBA00023224"/>
    </source>
</evidence>
<reference evidence="10 11" key="1">
    <citation type="submission" date="2014-04" db="EMBL/GenBank/DDBJ databases">
        <title>Marinobacterium kochiensis sp. nov., isolated from sediment sample collected from Kochi backwaters in Kerala, India.</title>
        <authorList>
            <person name="Singh A."/>
            <person name="Pinnaka A.K."/>
        </authorList>
    </citation>
    <scope>NUCLEOTIDE SEQUENCE [LARGE SCALE GENOMIC DNA]</scope>
    <source>
        <strain evidence="10 11">AK27</strain>
    </source>
</reference>
<keyword evidence="6" id="KW-0472">Membrane</keyword>
<proteinExistence type="inferred from homology"/>
<accession>A0A081G341</accession>
<keyword evidence="2" id="KW-1003">Cell membrane</keyword>
<dbReference type="PANTHER" id="PTHR32089:SF112">
    <property type="entry name" value="LYSOZYME-LIKE PROTEIN-RELATED"/>
    <property type="match status" value="1"/>
</dbReference>
<dbReference type="PRINTS" id="PR00260">
    <property type="entry name" value="CHEMTRNSDUCR"/>
</dbReference>
<protein>
    <submittedName>
        <fullName evidence="10">Methyl-accepting chemotaxis protein</fullName>
    </submittedName>
</protein>
<feature type="transmembrane region" description="Helical" evidence="6">
    <location>
        <begin position="14"/>
        <end position="34"/>
    </location>
</feature>
<feature type="domain" description="HAMP" evidence="9">
    <location>
        <begin position="297"/>
        <end position="350"/>
    </location>
</feature>
<evidence type="ECO:0000256" key="2">
    <source>
        <dbReference type="ARBA" id="ARBA00022519"/>
    </source>
</evidence>
<evidence type="ECO:0000259" key="9">
    <source>
        <dbReference type="PROSITE" id="PS50885"/>
    </source>
</evidence>
<organism evidence="10 11">
    <name type="scientific">Marinobacterium lacunae</name>
    <dbReference type="NCBI Taxonomy" id="1232683"/>
    <lineage>
        <taxon>Bacteria</taxon>
        <taxon>Pseudomonadati</taxon>
        <taxon>Pseudomonadota</taxon>
        <taxon>Gammaproteobacteria</taxon>
        <taxon>Oceanospirillales</taxon>
        <taxon>Oceanospirillaceae</taxon>
        <taxon>Marinobacterium</taxon>
    </lineage>
</organism>
<dbReference type="PROSITE" id="PS50111">
    <property type="entry name" value="CHEMOTAXIS_TRANSDUC_2"/>
    <property type="match status" value="1"/>
</dbReference>
<dbReference type="SUPFAM" id="SSF58104">
    <property type="entry name" value="Methyl-accepting chemotaxis protein (MCP) signaling domain"/>
    <property type="match status" value="1"/>
</dbReference>
<gene>
    <name evidence="10" type="ORF">ADIMK_0898</name>
</gene>
<keyword evidence="6" id="KW-0812">Transmembrane</keyword>
<feature type="domain" description="T-SNARE coiled-coil homology" evidence="8">
    <location>
        <begin position="542"/>
        <end position="604"/>
    </location>
</feature>
<dbReference type="eggNOG" id="COG0840">
    <property type="taxonomic scope" value="Bacteria"/>
</dbReference>
<feature type="domain" description="Methyl-accepting transducer" evidence="7">
    <location>
        <begin position="355"/>
        <end position="591"/>
    </location>
</feature>
<dbReference type="FunFam" id="1.10.287.950:FF:000001">
    <property type="entry name" value="Methyl-accepting chemotaxis sensory transducer"/>
    <property type="match status" value="1"/>
</dbReference>
<dbReference type="GO" id="GO:0007165">
    <property type="term" value="P:signal transduction"/>
    <property type="evidence" value="ECO:0007669"/>
    <property type="project" value="UniProtKB-KW"/>
</dbReference>
<dbReference type="OrthoDB" id="8724845at2"/>
<dbReference type="CDD" id="cd11386">
    <property type="entry name" value="MCP_signal"/>
    <property type="match status" value="1"/>
</dbReference>
<dbReference type="SMART" id="SM00283">
    <property type="entry name" value="MA"/>
    <property type="match status" value="1"/>
</dbReference>
<dbReference type="PATRIC" id="fig|1232683.4.peg.890"/>
<dbReference type="InterPro" id="IPR032255">
    <property type="entry name" value="HBM"/>
</dbReference>
<evidence type="ECO:0000256" key="5">
    <source>
        <dbReference type="PROSITE-ProRule" id="PRU00284"/>
    </source>
</evidence>
<dbReference type="GO" id="GO:0005886">
    <property type="term" value="C:plasma membrane"/>
    <property type="evidence" value="ECO:0007669"/>
    <property type="project" value="UniProtKB-SubCell"/>
</dbReference>
<feature type="transmembrane region" description="Helical" evidence="6">
    <location>
        <begin position="275"/>
        <end position="296"/>
    </location>
</feature>
<dbReference type="SMART" id="SM01358">
    <property type="entry name" value="HBM"/>
    <property type="match status" value="1"/>
</dbReference>
<evidence type="ECO:0000259" key="7">
    <source>
        <dbReference type="PROSITE" id="PS50111"/>
    </source>
</evidence>
<evidence type="ECO:0000259" key="8">
    <source>
        <dbReference type="PROSITE" id="PS50192"/>
    </source>
</evidence>
<dbReference type="PROSITE" id="PS50885">
    <property type="entry name" value="HAMP"/>
    <property type="match status" value="1"/>
</dbReference>
<evidence type="ECO:0000313" key="10">
    <source>
        <dbReference type="EMBL" id="KEA65196.1"/>
    </source>
</evidence>
<dbReference type="Pfam" id="PF00015">
    <property type="entry name" value="MCPsignal"/>
    <property type="match status" value="1"/>
</dbReference>
<name>A0A081G341_9GAMM</name>
<comment type="similarity">
    <text evidence="4">Belongs to the methyl-accepting chemotaxis (MCP) protein family.</text>
</comment>
<comment type="subcellular location">
    <subcellularLocation>
        <location evidence="1">Cell inner membrane</location>
        <topology evidence="1">Multi-pass membrane protein</topology>
    </subcellularLocation>
</comment>
<evidence type="ECO:0000256" key="1">
    <source>
        <dbReference type="ARBA" id="ARBA00004429"/>
    </source>
</evidence>
<dbReference type="GO" id="GO:0006935">
    <property type="term" value="P:chemotaxis"/>
    <property type="evidence" value="ECO:0007669"/>
    <property type="project" value="InterPro"/>
</dbReference>
<dbReference type="CDD" id="cd06225">
    <property type="entry name" value="HAMP"/>
    <property type="match status" value="1"/>
</dbReference>
<keyword evidence="11" id="KW-1185">Reference proteome</keyword>
<dbReference type="Gene3D" id="1.10.287.950">
    <property type="entry name" value="Methyl-accepting chemotaxis protein"/>
    <property type="match status" value="1"/>
</dbReference>
<keyword evidence="2" id="KW-0997">Cell inner membrane</keyword>
<dbReference type="InterPro" id="IPR000727">
    <property type="entry name" value="T_SNARE_dom"/>
</dbReference>
<comment type="caution">
    <text evidence="10">The sequence shown here is derived from an EMBL/GenBank/DDBJ whole genome shotgun (WGS) entry which is preliminary data.</text>
</comment>
<dbReference type="PANTHER" id="PTHR32089">
    <property type="entry name" value="METHYL-ACCEPTING CHEMOTAXIS PROTEIN MCPB"/>
    <property type="match status" value="1"/>
</dbReference>
<dbReference type="EMBL" id="JMQN01000013">
    <property type="protein sequence ID" value="KEA65196.1"/>
    <property type="molecule type" value="Genomic_DNA"/>
</dbReference>
<evidence type="ECO:0000256" key="6">
    <source>
        <dbReference type="SAM" id="Phobius"/>
    </source>
</evidence>
<dbReference type="InterPro" id="IPR004089">
    <property type="entry name" value="MCPsignal_dom"/>
</dbReference>
<keyword evidence="6" id="KW-1133">Transmembrane helix</keyword>
<dbReference type="PROSITE" id="PS50192">
    <property type="entry name" value="T_SNARE"/>
    <property type="match status" value="1"/>
</dbReference>
<dbReference type="InterPro" id="IPR004090">
    <property type="entry name" value="Chemotax_Me-accpt_rcpt"/>
</dbReference>
<dbReference type="InterPro" id="IPR003660">
    <property type="entry name" value="HAMP_dom"/>
</dbReference>
<evidence type="ECO:0000313" key="11">
    <source>
        <dbReference type="Proteomes" id="UP000028252"/>
    </source>
</evidence>
<dbReference type="GO" id="GO:0004888">
    <property type="term" value="F:transmembrane signaling receptor activity"/>
    <property type="evidence" value="ECO:0007669"/>
    <property type="project" value="InterPro"/>
</dbReference>
<evidence type="ECO:0000256" key="4">
    <source>
        <dbReference type="ARBA" id="ARBA00029447"/>
    </source>
</evidence>
<dbReference type="Pfam" id="PF00672">
    <property type="entry name" value="HAMP"/>
    <property type="match status" value="1"/>
</dbReference>
<keyword evidence="3 5" id="KW-0807">Transducer</keyword>
<sequence length="627" mass="68531">MLKEACDMTIKNKLTLQIVLIVVALGAMTLIQLYSTQQHTLLAEVREDLDHINIDKLSLQLIEKTFLSAPTLESVQRYEQLHESLLIDVRALREHMGESGIDVSHIAELESGLKAYADDFTALIGLKQQIGLTAQSGLKGELRTAIHEVEGLFEALGQDSLLVSMLQLRRHEKDFQLRQDLKYVDQWEDTHVRLIKQLNNTSLDLSQKNALLNGLDTYRSGFQRLVDIQKQIGLSDNQGVLAKMHEELAGTNEVMALLTRQMTEHLDSTESRIKLVTVLCIIALLVLIIAPTLVIGRSIIHPISALASTMRKARDEKDLTLRFNTSARDEIAHMAQDYNAMMDAFQALIGQVVMTAGQLASAAEELSANTEETSTGLGHQRTEVMQVAAAIQEMESAMQDIAGNTEQTAGAARNAHEGASESGVKVSENMEALHQMARKARETAESVAQLRSDSDEIGTMLDVIKDISDQTNLLALNASIEAARAGDHGRGFAVVADEVRTLASRSQQSAERIEELVTRLHSRTQTVGLLMDAAVNESEQGVERANETIEALGAITRGAGSIVDMTTQVASATEEQAAVAAEITRNVESISLIIEEATGQVEQNALASQMVADQAQQLQLAVTEFKC</sequence>